<dbReference type="OrthoDB" id="3181956at2759"/>
<reference evidence="2 3" key="1">
    <citation type="journal article" date="2013" name="Nat. Commun.">
        <title>The evolution and pathogenic mechanisms of the rice sheath blight pathogen.</title>
        <authorList>
            <person name="Zheng A."/>
            <person name="Lin R."/>
            <person name="Xu L."/>
            <person name="Qin P."/>
            <person name="Tang C."/>
            <person name="Ai P."/>
            <person name="Zhang D."/>
            <person name="Liu Y."/>
            <person name="Sun Z."/>
            <person name="Feng H."/>
            <person name="Wang Y."/>
            <person name="Chen Y."/>
            <person name="Liang X."/>
            <person name="Fu R."/>
            <person name="Li Q."/>
            <person name="Zhang J."/>
            <person name="Yu X."/>
            <person name="Xie Z."/>
            <person name="Ding L."/>
            <person name="Guan P."/>
            <person name="Tang J."/>
            <person name="Liang Y."/>
            <person name="Wang S."/>
            <person name="Deng Q."/>
            <person name="Li S."/>
            <person name="Zhu J."/>
            <person name="Wang L."/>
            <person name="Liu H."/>
            <person name="Li P."/>
        </authorList>
    </citation>
    <scope>NUCLEOTIDE SEQUENCE [LARGE SCALE GENOMIC DNA]</scope>
    <source>
        <strain evidence="3">AG-1 IA</strain>
    </source>
</reference>
<evidence type="ECO:0000313" key="2">
    <source>
        <dbReference type="EMBL" id="ELU40557.1"/>
    </source>
</evidence>
<dbReference type="Proteomes" id="UP000011668">
    <property type="component" value="Unassembled WGS sequence"/>
</dbReference>
<name>L8WUT6_THACA</name>
<evidence type="ECO:0000256" key="1">
    <source>
        <dbReference type="SAM" id="Phobius"/>
    </source>
</evidence>
<feature type="transmembrane region" description="Helical" evidence="1">
    <location>
        <begin position="176"/>
        <end position="195"/>
    </location>
</feature>
<accession>L8WUT6</accession>
<protein>
    <submittedName>
        <fullName evidence="2">Uncharacterized protein</fullName>
    </submittedName>
</protein>
<keyword evidence="1" id="KW-1133">Transmembrane helix</keyword>
<feature type="transmembrane region" description="Helical" evidence="1">
    <location>
        <begin position="136"/>
        <end position="156"/>
    </location>
</feature>
<dbReference type="HOGENOM" id="CLU_113430_0_0_1"/>
<feature type="transmembrane region" description="Helical" evidence="1">
    <location>
        <begin position="91"/>
        <end position="115"/>
    </location>
</feature>
<keyword evidence="3" id="KW-1185">Reference proteome</keyword>
<dbReference type="AlphaFoldDB" id="L8WUT6"/>
<feature type="transmembrane region" description="Helical" evidence="1">
    <location>
        <begin position="64"/>
        <end position="85"/>
    </location>
</feature>
<evidence type="ECO:0000313" key="3">
    <source>
        <dbReference type="Proteomes" id="UP000011668"/>
    </source>
</evidence>
<keyword evidence="1" id="KW-0472">Membrane</keyword>
<comment type="caution">
    <text evidence="2">The sequence shown here is derived from an EMBL/GenBank/DDBJ whole genome shotgun (WGS) entry which is preliminary data.</text>
</comment>
<gene>
    <name evidence="2" type="ORF">AG1IA_05413</name>
</gene>
<keyword evidence="1" id="KW-0812">Transmembrane</keyword>
<proteinExistence type="predicted"/>
<dbReference type="EMBL" id="AFRT01001404">
    <property type="protein sequence ID" value="ELU40557.1"/>
    <property type="molecule type" value="Genomic_DNA"/>
</dbReference>
<sequence>MAHITSIAYNLLLRLARISRSVQMKIVLVSSLLSVNNSTLCTLEMSQYTATAILSLPNTFNGHILAISLLASIVLSIVTLIVGLIDPAVGYYTLFILLSIVPLTLIHHITIICLLHKHREEIISNSLVPRVLTRKTNVGFMLLFEATWASGTILGFTGSSSTDMATNMALVRASYAVGLAECIVLLVVIIACIQARRERSQVPLKLDSESA</sequence>
<organism evidence="2 3">
    <name type="scientific">Thanatephorus cucumeris (strain AG1-IA)</name>
    <name type="common">Rice sheath blight fungus</name>
    <name type="synonym">Rhizoctonia solani</name>
    <dbReference type="NCBI Taxonomy" id="983506"/>
    <lineage>
        <taxon>Eukaryota</taxon>
        <taxon>Fungi</taxon>
        <taxon>Dikarya</taxon>
        <taxon>Basidiomycota</taxon>
        <taxon>Agaricomycotina</taxon>
        <taxon>Agaricomycetes</taxon>
        <taxon>Cantharellales</taxon>
        <taxon>Ceratobasidiaceae</taxon>
        <taxon>Rhizoctonia</taxon>
        <taxon>Rhizoctonia solani AG-1</taxon>
    </lineage>
</organism>